<accession>A0A931FF06</accession>
<feature type="transmembrane region" description="Helical" evidence="1">
    <location>
        <begin position="189"/>
        <end position="209"/>
    </location>
</feature>
<dbReference type="EMBL" id="JADPRT010000006">
    <property type="protein sequence ID" value="MBF9069785.1"/>
    <property type="molecule type" value="Genomic_DNA"/>
</dbReference>
<organism evidence="2 3">
    <name type="scientific">Streptacidiphilus fuscans</name>
    <dbReference type="NCBI Taxonomy" id="2789292"/>
    <lineage>
        <taxon>Bacteria</taxon>
        <taxon>Bacillati</taxon>
        <taxon>Actinomycetota</taxon>
        <taxon>Actinomycetes</taxon>
        <taxon>Kitasatosporales</taxon>
        <taxon>Streptomycetaceae</taxon>
        <taxon>Streptacidiphilus</taxon>
    </lineage>
</organism>
<evidence type="ECO:0000313" key="3">
    <source>
        <dbReference type="Proteomes" id="UP000657385"/>
    </source>
</evidence>
<name>A0A931FF06_9ACTN</name>
<comment type="caution">
    <text evidence="2">The sequence shown here is derived from an EMBL/GenBank/DDBJ whole genome shotgun (WGS) entry which is preliminary data.</text>
</comment>
<keyword evidence="1" id="KW-1133">Transmembrane helix</keyword>
<dbReference type="RefSeq" id="WP_196194934.1">
    <property type="nucleotide sequence ID" value="NZ_JADPRT010000006.1"/>
</dbReference>
<feature type="transmembrane region" description="Helical" evidence="1">
    <location>
        <begin position="122"/>
        <end position="147"/>
    </location>
</feature>
<dbReference type="AlphaFoldDB" id="A0A931FF06"/>
<feature type="transmembrane region" description="Helical" evidence="1">
    <location>
        <begin position="159"/>
        <end position="183"/>
    </location>
</feature>
<keyword evidence="3" id="KW-1185">Reference proteome</keyword>
<feature type="transmembrane region" description="Helical" evidence="1">
    <location>
        <begin position="65"/>
        <end position="81"/>
    </location>
</feature>
<gene>
    <name evidence="2" type="ORF">I2501_17320</name>
</gene>
<feature type="transmembrane region" description="Helical" evidence="1">
    <location>
        <begin position="93"/>
        <end position="110"/>
    </location>
</feature>
<evidence type="ECO:0000313" key="2">
    <source>
        <dbReference type="EMBL" id="MBF9069785.1"/>
    </source>
</evidence>
<reference evidence="2" key="1">
    <citation type="submission" date="2020-11" db="EMBL/GenBank/DDBJ databases">
        <title>Isolation and identification of active actinomycetes.</title>
        <authorList>
            <person name="Yu B."/>
        </authorList>
    </citation>
    <scope>NUCLEOTIDE SEQUENCE</scope>
    <source>
        <strain evidence="2">NEAU-YB345</strain>
    </source>
</reference>
<feature type="transmembrane region" description="Helical" evidence="1">
    <location>
        <begin position="25"/>
        <end position="45"/>
    </location>
</feature>
<dbReference type="Proteomes" id="UP000657385">
    <property type="component" value="Unassembled WGS sequence"/>
</dbReference>
<keyword evidence="1" id="KW-0812">Transmembrane</keyword>
<proteinExistence type="predicted"/>
<sequence>MTTEGPVPADGTTEQDATTVKRLRVGVGVIGISLPIVLPLGNSLLSAHLGLLDSLSGSYYTHMRNVFVGGLWAIGVVLICYRHSPREDRWSSIAGFFAIVVSLCPTWPPSSLVPHPTTATDVVGTIHTVSAAIVFSALAFFCLRLFRDDGEPDGERRKRLYLVCGVVILACIVTILATALLHWGGVAGLTPVFAGESVSVFAFGLAWFVKSDAIADLAHLAGRPALAASWA</sequence>
<keyword evidence="1" id="KW-0472">Membrane</keyword>
<protein>
    <submittedName>
        <fullName evidence="2">DUF998 domain-containing protein</fullName>
    </submittedName>
</protein>
<evidence type="ECO:0000256" key="1">
    <source>
        <dbReference type="SAM" id="Phobius"/>
    </source>
</evidence>